<evidence type="ECO:0000313" key="6">
    <source>
        <dbReference type="Proteomes" id="UP000325292"/>
    </source>
</evidence>
<evidence type="ECO:0008006" key="7">
    <source>
        <dbReference type="Google" id="ProtNLM"/>
    </source>
</evidence>
<sequence>MGIALAIMLIVVFASFHLYRRTLPPKVMPVFPLPALPKHTPRVSFLVPAWNDGPHIVDFVACYKQLTHPDKELILCVGGNDGSEEMARSLADSDIHVITQHAGEGKQVALRHSYSVSSGDIIYLTDIDCRLQDETVNNLLGTMLKNGYQAVTGASKPLKEQEIEPFVQIQWAIDQYLAPHLTSSISGLLGRNAAVMRHALNAVNAFNEDVAAGTDYFLAKKLLAHGFQIYYVPGYPVATEYPDSIPVYIHKQARWIRNVFVLGRKFHNHSEVLGALKTLLLPVVTAALLLTSIILASAHSPIFWPIATTALLSVLHPYLNRRWYLKQAGLKISGPSPWLHWYADMRAAMRATWQILRNKVVW</sequence>
<evidence type="ECO:0000313" key="5">
    <source>
        <dbReference type="EMBL" id="AUW94370.1"/>
    </source>
</evidence>
<comment type="similarity">
    <text evidence="1">Belongs to the glycosyltransferase 2 family.</text>
</comment>
<evidence type="ECO:0000256" key="4">
    <source>
        <dbReference type="SAM" id="Phobius"/>
    </source>
</evidence>
<name>A0ABN5H182_9FIRM</name>
<dbReference type="Proteomes" id="UP000325292">
    <property type="component" value="Chromosome"/>
</dbReference>
<dbReference type="PANTHER" id="PTHR43630">
    <property type="entry name" value="POLY-BETA-1,6-N-ACETYL-D-GLUCOSAMINE SYNTHASE"/>
    <property type="match status" value="1"/>
</dbReference>
<evidence type="ECO:0000256" key="1">
    <source>
        <dbReference type="ARBA" id="ARBA00006739"/>
    </source>
</evidence>
<keyword evidence="2" id="KW-0328">Glycosyltransferase</keyword>
<dbReference type="InterPro" id="IPR029044">
    <property type="entry name" value="Nucleotide-diphossugar_trans"/>
</dbReference>
<proteinExistence type="inferred from homology"/>
<organism evidence="5 6">
    <name type="scientific">Sulfobacillus thermotolerans</name>
    <dbReference type="NCBI Taxonomy" id="338644"/>
    <lineage>
        <taxon>Bacteria</taxon>
        <taxon>Bacillati</taxon>
        <taxon>Bacillota</taxon>
        <taxon>Clostridia</taxon>
        <taxon>Eubacteriales</taxon>
        <taxon>Clostridiales Family XVII. Incertae Sedis</taxon>
        <taxon>Sulfobacillus</taxon>
    </lineage>
</organism>
<dbReference type="Pfam" id="PF13641">
    <property type="entry name" value="Glyco_tranf_2_3"/>
    <property type="match status" value="1"/>
</dbReference>
<evidence type="ECO:0000256" key="2">
    <source>
        <dbReference type="ARBA" id="ARBA00022676"/>
    </source>
</evidence>
<keyword evidence="4" id="KW-0472">Membrane</keyword>
<gene>
    <name evidence="5" type="ORF">BXT84_10810</name>
</gene>
<dbReference type="PANTHER" id="PTHR43630:SF1">
    <property type="entry name" value="POLY-BETA-1,6-N-ACETYL-D-GLUCOSAMINE SYNTHASE"/>
    <property type="match status" value="1"/>
</dbReference>
<keyword evidence="6" id="KW-1185">Reference proteome</keyword>
<protein>
    <recommendedName>
        <fullName evidence="7">Glycosyltransferase 2-like domain-containing protein</fullName>
    </recommendedName>
</protein>
<keyword evidence="4" id="KW-0812">Transmembrane</keyword>
<accession>A0ABN5H182</accession>
<dbReference type="EMBL" id="CP019454">
    <property type="protein sequence ID" value="AUW94370.1"/>
    <property type="molecule type" value="Genomic_DNA"/>
</dbReference>
<feature type="transmembrane region" description="Helical" evidence="4">
    <location>
        <begin position="6"/>
        <end position="23"/>
    </location>
</feature>
<dbReference type="SUPFAM" id="SSF53448">
    <property type="entry name" value="Nucleotide-diphospho-sugar transferases"/>
    <property type="match status" value="1"/>
</dbReference>
<dbReference type="Gene3D" id="3.90.550.10">
    <property type="entry name" value="Spore Coat Polysaccharide Biosynthesis Protein SpsA, Chain A"/>
    <property type="match status" value="1"/>
</dbReference>
<keyword evidence="3" id="KW-0808">Transferase</keyword>
<reference evidence="5 6" key="1">
    <citation type="journal article" date="2019" name="Sci. Rep.">
        <title>Sulfobacillus thermotolerans: new insights into resistance and metabolic capacities of acidophilic chemolithotrophs.</title>
        <authorList>
            <person name="Panyushkina A.E."/>
            <person name="Babenko V.V."/>
            <person name="Nikitina A.S."/>
            <person name="Selezneva O.V."/>
            <person name="Tsaplina I.A."/>
            <person name="Letarova M.A."/>
            <person name="Kostryukova E.S."/>
            <person name="Letarov A.V."/>
        </authorList>
    </citation>
    <scope>NUCLEOTIDE SEQUENCE [LARGE SCALE GENOMIC DNA]</scope>
    <source>
        <strain evidence="5 6">Kr1</strain>
    </source>
</reference>
<keyword evidence="4" id="KW-1133">Transmembrane helix</keyword>
<evidence type="ECO:0000256" key="3">
    <source>
        <dbReference type="ARBA" id="ARBA00022679"/>
    </source>
</evidence>